<dbReference type="Proteomes" id="UP000683360">
    <property type="component" value="Unassembled WGS sequence"/>
</dbReference>
<accession>A0A8S3VCM9</accession>
<dbReference type="OrthoDB" id="6152292at2759"/>
<evidence type="ECO:0000313" key="3">
    <source>
        <dbReference type="Proteomes" id="UP000683360"/>
    </source>
</evidence>
<organism evidence="2 3">
    <name type="scientific">Mytilus edulis</name>
    <name type="common">Blue mussel</name>
    <dbReference type="NCBI Taxonomy" id="6550"/>
    <lineage>
        <taxon>Eukaryota</taxon>
        <taxon>Metazoa</taxon>
        <taxon>Spiralia</taxon>
        <taxon>Lophotrochozoa</taxon>
        <taxon>Mollusca</taxon>
        <taxon>Bivalvia</taxon>
        <taxon>Autobranchia</taxon>
        <taxon>Pteriomorphia</taxon>
        <taxon>Mytilida</taxon>
        <taxon>Mytiloidea</taxon>
        <taxon>Mytilidae</taxon>
        <taxon>Mytilinae</taxon>
        <taxon>Mytilus</taxon>
    </lineage>
</organism>
<name>A0A8S3VCM9_MYTED</name>
<dbReference type="AlphaFoldDB" id="A0A8S3VCM9"/>
<keyword evidence="3" id="KW-1185">Reference proteome</keyword>
<dbReference type="Pfam" id="PF16977">
    <property type="entry name" value="ApeC"/>
    <property type="match status" value="1"/>
</dbReference>
<protein>
    <recommendedName>
        <fullName evidence="1">Apextrin C-terminal domain-containing protein</fullName>
    </recommendedName>
</protein>
<comment type="caution">
    <text evidence="2">The sequence shown here is derived from an EMBL/GenBank/DDBJ whole genome shotgun (WGS) entry which is preliminary data.</text>
</comment>
<dbReference type="EMBL" id="CAJPWZ010003088">
    <property type="protein sequence ID" value="CAG2251410.1"/>
    <property type="molecule type" value="Genomic_DNA"/>
</dbReference>
<dbReference type="PANTHER" id="PTHR19324">
    <property type="entry name" value="PERFORIN-LIKE PROTEIN 1"/>
    <property type="match status" value="1"/>
</dbReference>
<gene>
    <name evidence="2" type="ORF">MEDL_63077</name>
</gene>
<sequence>MVEKKRFLRPNQDVIVALADFWQMTQWPSADSYSSYGGSYKSSYSKSGYGSNARQKWNSGYQSNNDYHKSLSSKVKSAYNSKEKSVYNSKDKSAYNLKGRYNWKSANSGGYKYNSRSGYNSKDTLSNFAKGLSKPSSDKALKELYFSSAPGHCKPICPCYMNGISYDHGDRWQSKEDPCTTYRCGNGFYEAIVRGIMFKGQCKNVGTIWTEGCFTYQVRLIGNTPMYRLKEGGCKDEDGNCWRVGDQFKKNCNTYECQIVGTCYTISLISKGKNQVSRVNACQIIVGTCYTISLISKGCAFDGECKEVNKFWHDGCAIYQCMDHSGKAEEVHNEIMYWPEGDYGLLKSKTGCPVDVAEEWSEGHRGHVGSLKNYVSFDFDAFGMYSSFVFIHYFCMKREVNDSSIRPRYQTYWETGKYCIMRKNGTCPKGFQEGYITMDDVDKFENLSTTNGSLPDGSYKKDTTFYFCCRNDGDIEVPLVLPKERPFILFMGSKADDCQQVRGMTHTLEYFAFDDDDNNPMPVMNGSIPMTKDGDNSTEIYFCHYKPMDCGCDDGDGNTVLVGDKIKKGCSWFTCKEEQGLRVLTVISGGCKDDKGNCRNESEVWMASYGETCYSKRCYKIDNGVKVEFQIKTDYRGCKDEDMCRPLNYHIQRGCYNSVCTASQSSQDCRFRMVKAGCSDGKGKCIPIGSEFTKNCMTYKCSAATTKCGMKFLRGACKYDGECHAVNAVWHHAACHWLKCTMTRKANSISFNIDSVEQECNYKGKCYKAGDKVKEGCSSKQCVIDKEKKVAYMSTVAGACVYNGKCYKAGDKVTEGCYTKQCFYDKEKRATYMNIVDGGCKFNGRCIGVNMTWNSGCTEYTCRWYKNGLRHVFKQEVKQQKCSFKNECVEEGTRRKHGCVDYECSIKTTDKAQYASMNPVSYACKDKSGNCLATNEEIEEDCSLYRCESQANSKFPQLERVGGGCKVNGVCKDENSVWTDESSCVDYKCEREKRSGNTIYMVQRPVKVGCRHDGICRYNGEKWPLASRPCFQVECTVTKTPGSSYGFKRLLSTSPSGCVVNGICREYGYTNYVGCIQYKCQWDELRRMATYRYAKGGCKEYTTSNCHDVGAEWTETYGKTTCLKMKCKKSGNSFTYDVGYLCQDADGYCVNPGQKFEALGYNGQRRKNCYCKQTGSRVSTVCTASHNY</sequence>
<dbReference type="PANTHER" id="PTHR19324:SF33">
    <property type="entry name" value="MUCIN-5AC"/>
    <property type="match status" value="1"/>
</dbReference>
<reference evidence="2" key="1">
    <citation type="submission" date="2021-03" db="EMBL/GenBank/DDBJ databases">
        <authorList>
            <person name="Bekaert M."/>
        </authorList>
    </citation>
    <scope>NUCLEOTIDE SEQUENCE</scope>
</reference>
<dbReference type="SUPFAM" id="SSF57603">
    <property type="entry name" value="FnI-like domain"/>
    <property type="match status" value="1"/>
</dbReference>
<proteinExistence type="predicted"/>
<evidence type="ECO:0000259" key="1">
    <source>
        <dbReference type="Pfam" id="PF16977"/>
    </source>
</evidence>
<evidence type="ECO:0000313" key="2">
    <source>
        <dbReference type="EMBL" id="CAG2251410.1"/>
    </source>
</evidence>
<dbReference type="InterPro" id="IPR031569">
    <property type="entry name" value="ApeC"/>
</dbReference>
<feature type="domain" description="Apextrin C-terminal" evidence="1">
    <location>
        <begin position="338"/>
        <end position="545"/>
    </location>
</feature>